<dbReference type="STRING" id="323259.Mhun_1866"/>
<dbReference type="eggNOG" id="arCOG01446">
    <property type="taxonomic scope" value="Archaea"/>
</dbReference>
<reference evidence="4" key="1">
    <citation type="journal article" date="2016" name="Stand. Genomic Sci.">
        <title>Complete genome sequence of Methanospirillum hungatei type strain JF1.</title>
        <authorList>
            <person name="Gunsalus R.P."/>
            <person name="Cook L.E."/>
            <person name="Crable B."/>
            <person name="Rohlin L."/>
            <person name="McDonald E."/>
            <person name="Mouttaki H."/>
            <person name="Sieber J.R."/>
            <person name="Poweleit N."/>
            <person name="Zhou H."/>
            <person name="Lapidus A.L."/>
            <person name="Daligault H.E."/>
            <person name="Land M."/>
            <person name="Gilna P."/>
            <person name="Ivanova N."/>
            <person name="Kyrpides N."/>
            <person name="Culley D.E."/>
            <person name="McInerney M.J."/>
        </authorList>
    </citation>
    <scope>NUCLEOTIDE SEQUENCE [LARGE SCALE GENOMIC DNA]</scope>
    <source>
        <strain evidence="4">ATCC 27890 / DSM 864 / NBRC 100397 / JF-1</strain>
    </source>
</reference>
<proteinExistence type="predicted"/>
<feature type="domain" description="Csa3 N-terminal" evidence="2">
    <location>
        <begin position="2"/>
        <end position="121"/>
    </location>
</feature>
<evidence type="ECO:0000313" key="4">
    <source>
        <dbReference type="Proteomes" id="UP000001941"/>
    </source>
</evidence>
<dbReference type="Gene3D" id="3.40.50.11700">
    <property type="match status" value="1"/>
</dbReference>
<dbReference type="InterPro" id="IPR036390">
    <property type="entry name" value="WH_DNA-bd_sf"/>
</dbReference>
<evidence type="ECO:0000259" key="2">
    <source>
        <dbReference type="Pfam" id="PF22662"/>
    </source>
</evidence>
<protein>
    <submittedName>
        <fullName evidence="3">CRISPR-associated HTH regulatory protein, Csa3 family</fullName>
    </submittedName>
</protein>
<dbReference type="GeneID" id="3922660"/>
<gene>
    <name evidence="3" type="ordered locus">Mhun_1866</name>
</gene>
<dbReference type="GO" id="GO:0003700">
    <property type="term" value="F:DNA-binding transcription factor activity"/>
    <property type="evidence" value="ECO:0007669"/>
    <property type="project" value="InterPro"/>
</dbReference>
<dbReference type="OrthoDB" id="116640at2157"/>
<dbReference type="Gene3D" id="1.10.10.10">
    <property type="entry name" value="Winged helix-like DNA-binding domain superfamily/Winged helix DNA-binding domain"/>
    <property type="match status" value="1"/>
</dbReference>
<dbReference type="InterPro" id="IPR036388">
    <property type="entry name" value="WH-like_DNA-bd_sf"/>
</dbReference>
<dbReference type="EMBL" id="CP000254">
    <property type="protein sequence ID" value="ABD41583.1"/>
    <property type="molecule type" value="Genomic_DNA"/>
</dbReference>
<organism evidence="3 4">
    <name type="scientific">Methanospirillum hungatei JF-1 (strain ATCC 27890 / DSM 864 / NBRC 100397 / JF-1)</name>
    <dbReference type="NCBI Taxonomy" id="323259"/>
    <lineage>
        <taxon>Archaea</taxon>
        <taxon>Methanobacteriati</taxon>
        <taxon>Methanobacteriota</taxon>
        <taxon>Stenosarchaea group</taxon>
        <taxon>Methanomicrobia</taxon>
        <taxon>Methanomicrobiales</taxon>
        <taxon>Methanospirillaceae</taxon>
        <taxon>Methanospirillum</taxon>
    </lineage>
</organism>
<evidence type="ECO:0000313" key="3">
    <source>
        <dbReference type="EMBL" id="ABD41583.1"/>
    </source>
</evidence>
<dbReference type="InterPro" id="IPR054588">
    <property type="entry name" value="Csa3_N"/>
</dbReference>
<dbReference type="InterPro" id="IPR000835">
    <property type="entry name" value="HTH_MarR-typ"/>
</dbReference>
<name>Q2FM71_METHJ</name>
<feature type="domain" description="HTH marR-type" evidence="1">
    <location>
        <begin position="151"/>
        <end position="194"/>
    </location>
</feature>
<dbReference type="AlphaFoldDB" id="Q2FM71"/>
<dbReference type="Pfam" id="PF01047">
    <property type="entry name" value="MarR"/>
    <property type="match status" value="1"/>
</dbReference>
<dbReference type="Proteomes" id="UP000001941">
    <property type="component" value="Chromosome"/>
</dbReference>
<sequence>MKTYISPIGFDTTHLLALLVRFGIESHDVVILIRPIEDDDRSFRAIEEIQELIRKIGDDITIKILKVDHRDFTSMVYSFVCTLNDSAGKPGSNNKLHVNLSGGPREILTALTAACMALSDKIHTVTSFSDIDRELHIISLPHIANSPDDKEYQILCDIKNHGPTSFADIASRLQISESTISRQCSRLSGLQWITIESRGKNKFATISPSGEIMIIRYNPSYDE</sequence>
<dbReference type="RefSeq" id="WP_011448847.1">
    <property type="nucleotide sequence ID" value="NC_007796.1"/>
</dbReference>
<dbReference type="NCBIfam" id="TIGR01884">
    <property type="entry name" value="cas_HTH"/>
    <property type="match status" value="1"/>
</dbReference>
<dbReference type="HOGENOM" id="CLU_107894_0_0_2"/>
<dbReference type="Pfam" id="PF22662">
    <property type="entry name" value="Csa3_N"/>
    <property type="match status" value="1"/>
</dbReference>
<keyword evidence="4" id="KW-1185">Reference proteome</keyword>
<evidence type="ECO:0000259" key="1">
    <source>
        <dbReference type="Pfam" id="PF01047"/>
    </source>
</evidence>
<dbReference type="InterPro" id="IPR010163">
    <property type="entry name" value="Csa3"/>
</dbReference>
<dbReference type="KEGG" id="mhu:Mhun_1866"/>
<accession>Q2FM71</accession>
<dbReference type="EnsemblBacteria" id="ABD41583">
    <property type="protein sequence ID" value="ABD41583"/>
    <property type="gene ID" value="Mhun_1866"/>
</dbReference>
<dbReference type="SUPFAM" id="SSF46785">
    <property type="entry name" value="Winged helix' DNA-binding domain"/>
    <property type="match status" value="1"/>
</dbReference>
<dbReference type="InParanoid" id="Q2FM71"/>